<comment type="caution">
    <text evidence="1">The sequence shown here is derived from an EMBL/GenBank/DDBJ whole genome shotgun (WGS) entry which is preliminary data.</text>
</comment>
<evidence type="ECO:0000313" key="1">
    <source>
        <dbReference type="EMBL" id="TFC05047.1"/>
    </source>
</evidence>
<dbReference type="Proteomes" id="UP000297907">
    <property type="component" value="Unassembled WGS sequence"/>
</dbReference>
<dbReference type="RefSeq" id="WP_134452662.1">
    <property type="nucleotide sequence ID" value="NZ_SOFL01000010.1"/>
</dbReference>
<dbReference type="AlphaFoldDB" id="A0A4R8WCV1"/>
<dbReference type="OrthoDB" id="5069744at2"/>
<reference evidence="1 2" key="1">
    <citation type="submission" date="2019-03" db="EMBL/GenBank/DDBJ databases">
        <title>Genomics of glacier-inhabiting Cryobacterium strains.</title>
        <authorList>
            <person name="Liu Q."/>
            <person name="Xin Y.-H."/>
        </authorList>
    </citation>
    <scope>NUCLEOTIDE SEQUENCE [LARGE SCALE GENOMIC DNA]</scope>
    <source>
        <strain evidence="1 2">RHLS22-1</strain>
    </source>
</reference>
<name>A0A4R8WCV1_9MICO</name>
<protein>
    <submittedName>
        <fullName evidence="1">Uncharacterized protein</fullName>
    </submittedName>
</protein>
<organism evidence="1 2">
    <name type="scientific">Cryobacterium adonitolivorans</name>
    <dbReference type="NCBI Taxonomy" id="1259189"/>
    <lineage>
        <taxon>Bacteria</taxon>
        <taxon>Bacillati</taxon>
        <taxon>Actinomycetota</taxon>
        <taxon>Actinomycetes</taxon>
        <taxon>Micrococcales</taxon>
        <taxon>Microbacteriaceae</taxon>
        <taxon>Cryobacterium</taxon>
    </lineage>
</organism>
<sequence>MGTTKRIRKRLGDAIGDQRIVRIERKLKFADRIDGFVVLVGKRWALVARSSDGGFFDGYIAFRIRDVKRIKPDRTFESAYARTRPEWPPRYPSALRLNSTADLLQGLGLSGALLSIQKEKERAAMWIGTVDEVGEKYVYLHEVRPDATWHSSPLGYKLKAITSVEVGTHYLVGLAGIAGSADTPRTE</sequence>
<gene>
    <name evidence="1" type="ORF">E3O42_04115</name>
</gene>
<keyword evidence="2" id="KW-1185">Reference proteome</keyword>
<dbReference type="EMBL" id="SOFL01000010">
    <property type="protein sequence ID" value="TFC05047.1"/>
    <property type="molecule type" value="Genomic_DNA"/>
</dbReference>
<proteinExistence type="predicted"/>
<accession>A0A4R8WCV1</accession>
<evidence type="ECO:0000313" key="2">
    <source>
        <dbReference type="Proteomes" id="UP000297907"/>
    </source>
</evidence>